<sequence length="251" mass="28285">MKRVISTIAILALLSISAMGARISAYLITPSTSISNVKYKLKENGFSILGINNNVITITNKELQRTNTYLATLQVYVGAAEIRIQNPVYFAMAYLDDYKKGQLTVTVSSLTQAFGSLKKSSEHLDASALYHYRFMPGMPYFDEPISVSKLENIYTKVVGNRNILYTLPLPNGSLLVGHKLSTGTNGFLKRLNQTKNSQILPYEALVFTNEVKMMHPKFYLALSLPQLRKNQFMKISDIPDKIERDIKNAYR</sequence>
<feature type="signal peptide" evidence="1">
    <location>
        <begin position="1"/>
        <end position="20"/>
    </location>
</feature>
<feature type="chain" id="PRO_5028259055" description="Periplasmic protein" evidence="1">
    <location>
        <begin position="21"/>
        <end position="251"/>
    </location>
</feature>
<dbReference type="EMBL" id="CACVAR010000326">
    <property type="protein sequence ID" value="CAA6821579.1"/>
    <property type="molecule type" value="Genomic_DNA"/>
</dbReference>
<name>A0A6S6U4F2_9BACT</name>
<organism evidence="2">
    <name type="scientific">uncultured Sulfurovum sp</name>
    <dbReference type="NCBI Taxonomy" id="269237"/>
    <lineage>
        <taxon>Bacteria</taxon>
        <taxon>Pseudomonadati</taxon>
        <taxon>Campylobacterota</taxon>
        <taxon>Epsilonproteobacteria</taxon>
        <taxon>Campylobacterales</taxon>
        <taxon>Sulfurovaceae</taxon>
        <taxon>Sulfurovum</taxon>
        <taxon>environmental samples</taxon>
    </lineage>
</organism>
<reference evidence="2" key="1">
    <citation type="submission" date="2020-01" db="EMBL/GenBank/DDBJ databases">
        <authorList>
            <person name="Meier V. D."/>
            <person name="Meier V D."/>
        </authorList>
    </citation>
    <scope>NUCLEOTIDE SEQUENCE</scope>
    <source>
        <strain evidence="2">HLG_WM_MAG_03</strain>
    </source>
</reference>
<evidence type="ECO:0008006" key="3">
    <source>
        <dbReference type="Google" id="ProtNLM"/>
    </source>
</evidence>
<accession>A0A6S6U4F2</accession>
<evidence type="ECO:0000256" key="1">
    <source>
        <dbReference type="SAM" id="SignalP"/>
    </source>
</evidence>
<gene>
    <name evidence="2" type="ORF">HELGO_WM22241</name>
</gene>
<keyword evidence="1" id="KW-0732">Signal</keyword>
<evidence type="ECO:0000313" key="2">
    <source>
        <dbReference type="EMBL" id="CAA6821579.1"/>
    </source>
</evidence>
<dbReference type="AlphaFoldDB" id="A0A6S6U4F2"/>
<proteinExistence type="predicted"/>
<protein>
    <recommendedName>
        <fullName evidence="3">Periplasmic protein</fullName>
    </recommendedName>
</protein>